<feature type="transmembrane region" description="Helical" evidence="1">
    <location>
        <begin position="12"/>
        <end position="38"/>
    </location>
</feature>
<dbReference type="Proteomes" id="UP001595826">
    <property type="component" value="Unassembled WGS sequence"/>
</dbReference>
<feature type="transmembrane region" description="Helical" evidence="1">
    <location>
        <begin position="311"/>
        <end position="333"/>
    </location>
</feature>
<sequence>MKIERRYDIDWLRVIAIALLLIYHIAIVFQPWAMLIGFIRSDETSTAIWQPMTMLNVWRIPILFYVSGMGVYFALRKRNNIELLKERIKRILLPFLFGFVAITPLHMFVFQDYYNLGLSYYPHMGHLWFLGNIFIYVLIGLPVFYGIKKGKFSTIISFLERLFKNPFGLLSVNVFFIAEVVLFQPKPFALYAQTWHGFAIGLLAFFFGFLFMNTGKVFWNTVKQWKWFYLGLAIILYTIRLVVFATEGPLFLTVIESNSWIFSIFGFCYQYLNKPSNILSYLSKAAYPVYIIHMVVLYLAAKFILPFHLPALLAFLIITLITFMGCYVLYEFVIRRITFLRPLFGVNNKISMQKSNTKKVVVNKTSQLTS</sequence>
<feature type="domain" description="Acyltransferase 3" evidence="2">
    <location>
        <begin position="7"/>
        <end position="330"/>
    </location>
</feature>
<keyword evidence="3" id="KW-0012">Acyltransferase</keyword>
<keyword evidence="1" id="KW-1133">Transmembrane helix</keyword>
<dbReference type="PANTHER" id="PTHR36927">
    <property type="entry name" value="BLR4337 PROTEIN"/>
    <property type="match status" value="1"/>
</dbReference>
<feature type="transmembrane region" description="Helical" evidence="1">
    <location>
        <begin position="227"/>
        <end position="245"/>
    </location>
</feature>
<organism evidence="3 4">
    <name type="scientific">Polaribacter marinivivus</name>
    <dbReference type="NCBI Taxonomy" id="1524260"/>
    <lineage>
        <taxon>Bacteria</taxon>
        <taxon>Pseudomonadati</taxon>
        <taxon>Bacteroidota</taxon>
        <taxon>Flavobacteriia</taxon>
        <taxon>Flavobacteriales</taxon>
        <taxon>Flavobacteriaceae</taxon>
    </lineage>
</organism>
<gene>
    <name evidence="3" type="ORF">ACFOWD_07455</name>
</gene>
<evidence type="ECO:0000256" key="1">
    <source>
        <dbReference type="SAM" id="Phobius"/>
    </source>
</evidence>
<feature type="transmembrane region" description="Helical" evidence="1">
    <location>
        <begin position="58"/>
        <end position="75"/>
    </location>
</feature>
<keyword evidence="4" id="KW-1185">Reference proteome</keyword>
<dbReference type="PANTHER" id="PTHR36927:SF3">
    <property type="entry name" value="GLUCANS BIOSYNTHESIS PROTEIN C"/>
    <property type="match status" value="1"/>
</dbReference>
<keyword evidence="1" id="KW-0812">Transmembrane</keyword>
<dbReference type="Pfam" id="PF01757">
    <property type="entry name" value="Acyl_transf_3"/>
    <property type="match status" value="1"/>
</dbReference>
<accession>A0ABV8R8K3</accession>
<feature type="transmembrane region" description="Helical" evidence="1">
    <location>
        <begin position="167"/>
        <end position="183"/>
    </location>
</feature>
<dbReference type="EMBL" id="JBHSCY010000001">
    <property type="protein sequence ID" value="MFC4268737.1"/>
    <property type="molecule type" value="Genomic_DNA"/>
</dbReference>
<feature type="transmembrane region" description="Helical" evidence="1">
    <location>
        <begin position="285"/>
        <end position="305"/>
    </location>
</feature>
<feature type="transmembrane region" description="Helical" evidence="1">
    <location>
        <begin position="91"/>
        <end position="109"/>
    </location>
</feature>
<feature type="transmembrane region" description="Helical" evidence="1">
    <location>
        <begin position="129"/>
        <end position="147"/>
    </location>
</feature>
<feature type="transmembrane region" description="Helical" evidence="1">
    <location>
        <begin position="195"/>
        <end position="215"/>
    </location>
</feature>
<evidence type="ECO:0000259" key="2">
    <source>
        <dbReference type="Pfam" id="PF01757"/>
    </source>
</evidence>
<dbReference type="RefSeq" id="WP_377409382.1">
    <property type="nucleotide sequence ID" value="NZ_JBHSCY010000001.1"/>
</dbReference>
<protein>
    <submittedName>
        <fullName evidence="3">Acyltransferase family protein</fullName>
    </submittedName>
</protein>
<proteinExistence type="predicted"/>
<keyword evidence="1" id="KW-0472">Membrane</keyword>
<evidence type="ECO:0000313" key="4">
    <source>
        <dbReference type="Proteomes" id="UP001595826"/>
    </source>
</evidence>
<evidence type="ECO:0000313" key="3">
    <source>
        <dbReference type="EMBL" id="MFC4268737.1"/>
    </source>
</evidence>
<comment type="caution">
    <text evidence="3">The sequence shown here is derived from an EMBL/GenBank/DDBJ whole genome shotgun (WGS) entry which is preliminary data.</text>
</comment>
<dbReference type="InterPro" id="IPR050623">
    <property type="entry name" value="Glucan_succinyl_AcylTrfase"/>
</dbReference>
<dbReference type="GO" id="GO:0016746">
    <property type="term" value="F:acyltransferase activity"/>
    <property type="evidence" value="ECO:0007669"/>
    <property type="project" value="UniProtKB-KW"/>
</dbReference>
<name>A0ABV8R8K3_9FLAO</name>
<keyword evidence="3" id="KW-0808">Transferase</keyword>
<reference evidence="4" key="1">
    <citation type="journal article" date="2019" name="Int. J. Syst. Evol. Microbiol.">
        <title>The Global Catalogue of Microorganisms (GCM) 10K type strain sequencing project: providing services to taxonomists for standard genome sequencing and annotation.</title>
        <authorList>
            <consortium name="The Broad Institute Genomics Platform"/>
            <consortium name="The Broad Institute Genome Sequencing Center for Infectious Disease"/>
            <person name="Wu L."/>
            <person name="Ma J."/>
        </authorList>
    </citation>
    <scope>NUCLEOTIDE SEQUENCE [LARGE SCALE GENOMIC DNA]</scope>
    <source>
        <strain evidence="4">CECT 8655</strain>
    </source>
</reference>
<dbReference type="InterPro" id="IPR002656">
    <property type="entry name" value="Acyl_transf_3_dom"/>
</dbReference>
<feature type="transmembrane region" description="Helical" evidence="1">
    <location>
        <begin position="251"/>
        <end position="273"/>
    </location>
</feature>